<evidence type="ECO:0000313" key="3">
    <source>
        <dbReference type="Proteomes" id="UP000241206"/>
    </source>
</evidence>
<dbReference type="CDD" id="cd19152">
    <property type="entry name" value="AKR_AKR15A"/>
    <property type="match status" value="1"/>
</dbReference>
<dbReference type="InterPro" id="IPR036812">
    <property type="entry name" value="NAD(P)_OxRdtase_dom_sf"/>
</dbReference>
<dbReference type="PANTHER" id="PTHR42686:SF1">
    <property type="entry name" value="GH17980P-RELATED"/>
    <property type="match status" value="1"/>
</dbReference>
<dbReference type="EMBL" id="PHHF01000074">
    <property type="protein sequence ID" value="PTD17441.1"/>
    <property type="molecule type" value="Genomic_DNA"/>
</dbReference>
<sequence length="349" mass="37541">MLWEEQITVTLSVSTRRRVGKTGLELPVFGLGTAHLGELYAKVDEPDSRATMDAAWAAGVRFYDTAPWYGRGLSEHRLGGFLRAKPRGEFQVTTKVGRTLHRPSDPKTFDRSPWTGGLNFEVNFDYTYDGVMRSYEQALQRLALDTVDALVIHDLDAGFHGDKQAGYEKQLVESGINALVELKKSGDIQAYGMGINNNAALEGIATQVDLDFCLVAMPYTLIDQDSLTRGMKALHDRNVSVIIGAPFASGILVTGSGAGAKYAYGAASPEVQARVRGIEEACKKHNVSMPVAALQFVLAHPAVVSVIPGAAKPSEVEANVAALGVKIPSAFWADLKAHGLLHPEAPVPA</sequence>
<dbReference type="GO" id="GO:0016491">
    <property type="term" value="F:oxidoreductase activity"/>
    <property type="evidence" value="ECO:0007669"/>
    <property type="project" value="InterPro"/>
</dbReference>
<dbReference type="InterPro" id="IPR023210">
    <property type="entry name" value="NADP_OxRdtase_dom"/>
</dbReference>
<name>A0A2T4HNP6_9SPHN</name>
<feature type="domain" description="NADP-dependent oxidoreductase" evidence="1">
    <location>
        <begin position="30"/>
        <end position="338"/>
    </location>
</feature>
<proteinExistence type="predicted"/>
<dbReference type="Pfam" id="PF00248">
    <property type="entry name" value="Aldo_ket_red"/>
    <property type="match status" value="1"/>
</dbReference>
<protein>
    <submittedName>
        <fullName evidence="2">Pyridoxal 4-dehydrogenase</fullName>
    </submittedName>
</protein>
<keyword evidence="3" id="KW-1185">Reference proteome</keyword>
<dbReference type="Proteomes" id="UP000241206">
    <property type="component" value="Unassembled WGS sequence"/>
</dbReference>
<dbReference type="GO" id="GO:0005829">
    <property type="term" value="C:cytosol"/>
    <property type="evidence" value="ECO:0007669"/>
    <property type="project" value="TreeGrafter"/>
</dbReference>
<gene>
    <name evidence="2" type="ORF">CV103_17585</name>
</gene>
<dbReference type="Gene3D" id="3.20.20.100">
    <property type="entry name" value="NADP-dependent oxidoreductase domain"/>
    <property type="match status" value="1"/>
</dbReference>
<dbReference type="PANTHER" id="PTHR42686">
    <property type="entry name" value="GH17980P-RELATED"/>
    <property type="match status" value="1"/>
</dbReference>
<organism evidence="2 3">
    <name type="scientific">Edaphosphingomonas fennica</name>
    <dbReference type="NCBI Taxonomy" id="114404"/>
    <lineage>
        <taxon>Bacteria</taxon>
        <taxon>Pseudomonadati</taxon>
        <taxon>Pseudomonadota</taxon>
        <taxon>Alphaproteobacteria</taxon>
        <taxon>Sphingomonadales</taxon>
        <taxon>Rhizorhabdaceae</taxon>
        <taxon>Edaphosphingomonas</taxon>
    </lineage>
</organism>
<accession>A0A2T4HNP6</accession>
<dbReference type="AlphaFoldDB" id="A0A2T4HNP6"/>
<evidence type="ECO:0000313" key="2">
    <source>
        <dbReference type="EMBL" id="PTD17441.1"/>
    </source>
</evidence>
<comment type="caution">
    <text evidence="2">The sequence shown here is derived from an EMBL/GenBank/DDBJ whole genome shotgun (WGS) entry which is preliminary data.</text>
</comment>
<evidence type="ECO:0000259" key="1">
    <source>
        <dbReference type="Pfam" id="PF00248"/>
    </source>
</evidence>
<reference evidence="2 3" key="1">
    <citation type="submission" date="2017-11" db="EMBL/GenBank/DDBJ databases">
        <title>Sphingomonas oleivorans sp. nov., isolated from oil-contaminated soil.</title>
        <authorList>
            <person name="Wang L."/>
            <person name="Chen L."/>
        </authorList>
    </citation>
    <scope>NUCLEOTIDE SEQUENCE [LARGE SCALE GENOMIC DNA]</scope>
    <source>
        <strain evidence="2 3">K101</strain>
    </source>
</reference>
<dbReference type="SUPFAM" id="SSF51430">
    <property type="entry name" value="NAD(P)-linked oxidoreductase"/>
    <property type="match status" value="1"/>
</dbReference>
<dbReference type="InterPro" id="IPR020471">
    <property type="entry name" value="AKR"/>
</dbReference>